<dbReference type="EMBL" id="CP017812">
    <property type="protein sequence ID" value="AOZ72591.1"/>
    <property type="molecule type" value="Genomic_DNA"/>
</dbReference>
<evidence type="ECO:0000256" key="4">
    <source>
        <dbReference type="ARBA" id="ARBA00022755"/>
    </source>
</evidence>
<dbReference type="PANTHER" id="PTHR43055:SF1">
    <property type="entry name" value="FORMATE-DEPENDENT PHOSPHORIBOSYLGLYCINAMIDE FORMYLTRANSFERASE"/>
    <property type="match status" value="1"/>
</dbReference>
<dbReference type="PANTHER" id="PTHR43055">
    <property type="entry name" value="FORMATE-DEPENDENT PHOSPHORIBOSYLGLYCINAMIDE FORMYLTRANSFERASE"/>
    <property type="match status" value="1"/>
</dbReference>
<evidence type="ECO:0000256" key="3">
    <source>
        <dbReference type="ARBA" id="ARBA00022741"/>
    </source>
</evidence>
<dbReference type="InterPro" id="IPR013815">
    <property type="entry name" value="ATP_grasp_subdomain_1"/>
</dbReference>
<dbReference type="InterPro" id="IPR003135">
    <property type="entry name" value="ATP-grasp_carboxylate-amine"/>
</dbReference>
<dbReference type="InterPro" id="IPR005862">
    <property type="entry name" value="PurT"/>
</dbReference>
<dbReference type="Pfam" id="PF22660">
    <property type="entry name" value="RS_preATP-grasp-like"/>
    <property type="match status" value="1"/>
</dbReference>
<feature type="binding site" evidence="7">
    <location>
        <begin position="163"/>
        <end position="168"/>
    </location>
    <ligand>
        <name>ATP</name>
        <dbReference type="ChEBI" id="CHEBI:30616"/>
    </ligand>
</feature>
<keyword evidence="2 7" id="KW-0479">Metal-binding</keyword>
<feature type="binding site" evidence="7">
    <location>
        <position position="84"/>
    </location>
    <ligand>
        <name>N(1)-(5-phospho-beta-D-ribosyl)glycinamide</name>
        <dbReference type="ChEBI" id="CHEBI:143788"/>
    </ligand>
</feature>
<protein>
    <recommendedName>
        <fullName evidence="7">Formate-dependent phosphoribosylglycinamide formyltransferase</fullName>
        <ecNumber evidence="7">6.3.1.21</ecNumber>
    </recommendedName>
    <alternativeName>
        <fullName evidence="7">5'-phosphoribosylglycinamide transformylase 2</fullName>
    </alternativeName>
    <alternativeName>
        <fullName evidence="7">Formate-dependent GAR transformylase</fullName>
    </alternativeName>
    <alternativeName>
        <fullName evidence="7">GAR transformylase 2</fullName>
        <shortName evidence="7">GART 2</shortName>
    </alternativeName>
    <alternativeName>
        <fullName evidence="7">Non-folate glycinamide ribonucleotide transformylase</fullName>
    </alternativeName>
    <alternativeName>
        <fullName evidence="7">Phosphoribosylglycinamide formyltransferase 2</fullName>
    </alternativeName>
</protein>
<dbReference type="Pfam" id="PF21244">
    <property type="entry name" value="PurT_C"/>
    <property type="match status" value="1"/>
</dbReference>
<comment type="catalytic activity">
    <reaction evidence="7">
        <text>N(1)-(5-phospho-beta-D-ribosyl)glycinamide + formate + ATP = N(2)-formyl-N(1)-(5-phospho-beta-D-ribosyl)glycinamide + ADP + phosphate + H(+)</text>
        <dbReference type="Rhea" id="RHEA:24829"/>
        <dbReference type="ChEBI" id="CHEBI:15378"/>
        <dbReference type="ChEBI" id="CHEBI:15740"/>
        <dbReference type="ChEBI" id="CHEBI:30616"/>
        <dbReference type="ChEBI" id="CHEBI:43474"/>
        <dbReference type="ChEBI" id="CHEBI:143788"/>
        <dbReference type="ChEBI" id="CHEBI:147286"/>
        <dbReference type="ChEBI" id="CHEBI:456216"/>
        <dbReference type="EC" id="6.3.1.21"/>
    </reaction>
</comment>
<feature type="binding site" evidence="7">
    <location>
        <position position="295"/>
    </location>
    <ligand>
        <name>N(1)-(5-phospho-beta-D-ribosyl)glycinamide</name>
        <dbReference type="ChEBI" id="CHEBI:143788"/>
    </ligand>
</feature>
<evidence type="ECO:0000259" key="8">
    <source>
        <dbReference type="PROSITE" id="PS50975"/>
    </source>
</evidence>
<comment type="subunit">
    <text evidence="7">Homodimer.</text>
</comment>
<dbReference type="GO" id="GO:0006189">
    <property type="term" value="P:'de novo' IMP biosynthetic process"/>
    <property type="evidence" value="ECO:0007669"/>
    <property type="project" value="UniProtKB-UniRule"/>
</dbReference>
<dbReference type="OrthoDB" id="9804625at2"/>
<dbReference type="NCBIfam" id="TIGR01142">
    <property type="entry name" value="purT"/>
    <property type="match status" value="1"/>
</dbReference>
<evidence type="ECO:0000256" key="7">
    <source>
        <dbReference type="HAMAP-Rule" id="MF_01643"/>
    </source>
</evidence>
<dbReference type="Gene3D" id="3.40.50.20">
    <property type="match status" value="1"/>
</dbReference>
<dbReference type="InterPro" id="IPR016185">
    <property type="entry name" value="PreATP-grasp_dom_sf"/>
</dbReference>
<evidence type="ECO:0000256" key="2">
    <source>
        <dbReference type="ARBA" id="ARBA00022723"/>
    </source>
</evidence>
<dbReference type="EC" id="6.3.1.21" evidence="7"/>
<feature type="binding site" evidence="7">
    <location>
        <position position="288"/>
    </location>
    <ligand>
        <name>Mg(2+)</name>
        <dbReference type="ChEBI" id="CHEBI:18420"/>
    </ligand>
</feature>
<evidence type="ECO:0000256" key="6">
    <source>
        <dbReference type="ARBA" id="ARBA00022842"/>
    </source>
</evidence>
<feature type="binding site" evidence="7">
    <location>
        <position position="276"/>
    </location>
    <ligand>
        <name>Mg(2+)</name>
        <dbReference type="ChEBI" id="CHEBI:18420"/>
    </ligand>
</feature>
<feature type="binding site" evidence="7">
    <location>
        <begin position="24"/>
        <end position="25"/>
    </location>
    <ligand>
        <name>N(1)-(5-phospho-beta-D-ribosyl)glycinamide</name>
        <dbReference type="ChEBI" id="CHEBI:143788"/>
    </ligand>
</feature>
<dbReference type="RefSeq" id="WP_071164057.1">
    <property type="nucleotide sequence ID" value="NZ_CP017812.1"/>
</dbReference>
<dbReference type="InterPro" id="IPR048740">
    <property type="entry name" value="PurT_C"/>
</dbReference>
<keyword evidence="5 7" id="KW-0067">ATP-binding</keyword>
<evidence type="ECO:0000313" key="10">
    <source>
        <dbReference type="Proteomes" id="UP000176288"/>
    </source>
</evidence>
<feature type="binding site" evidence="7">
    <location>
        <position position="206"/>
    </location>
    <ligand>
        <name>ATP</name>
        <dbReference type="ChEBI" id="CHEBI:30616"/>
    </ligand>
</feature>
<feature type="domain" description="ATP-grasp" evidence="8">
    <location>
        <begin position="122"/>
        <end position="317"/>
    </location>
</feature>
<feature type="binding site" evidence="7">
    <location>
        <position position="158"/>
    </location>
    <ligand>
        <name>ATP</name>
        <dbReference type="ChEBI" id="CHEBI:30616"/>
    </ligand>
</feature>
<dbReference type="InterPro" id="IPR011054">
    <property type="entry name" value="Rudment_hybrid_motif"/>
</dbReference>
<dbReference type="AlphaFoldDB" id="A0A1D9MJS0"/>
<proteinExistence type="inferred from homology"/>
<feature type="binding site" evidence="7">
    <location>
        <begin position="198"/>
        <end position="201"/>
    </location>
    <ligand>
        <name>ATP</name>
        <dbReference type="ChEBI" id="CHEBI:30616"/>
    </ligand>
</feature>
<keyword evidence="4 7" id="KW-0658">Purine biosynthesis</keyword>
<comment type="pathway">
    <text evidence="7">Purine metabolism; IMP biosynthesis via de novo pathway; N(2)-formyl-N(1)-(5-phospho-D-ribosyl)glycinamide from N(1)-(5-phospho-D-ribosyl)glycinamide (formate route): step 1/1.</text>
</comment>
<dbReference type="UniPathway" id="UPA00074">
    <property type="reaction ID" value="UER00127"/>
</dbReference>
<reference evidence="9 10" key="1">
    <citation type="submission" date="2016-10" db="EMBL/GenBank/DDBJ databases">
        <title>Actinomyces aegypiusis sp. nov., isolated from the Aegypius monachus in Qinghai Tibet Plateau China.</title>
        <authorList>
            <person name="Wang Y."/>
        </authorList>
    </citation>
    <scope>NUCLEOTIDE SEQUENCE [LARGE SCALE GENOMIC DNA]</scope>
    <source>
        <strain evidence="9 10">VUL4_3</strain>
    </source>
</reference>
<dbReference type="KEGG" id="avu:BK816_04190"/>
<evidence type="ECO:0000256" key="5">
    <source>
        <dbReference type="ARBA" id="ARBA00022840"/>
    </source>
</evidence>
<feature type="binding site" evidence="7">
    <location>
        <position position="117"/>
    </location>
    <ligand>
        <name>ATP</name>
        <dbReference type="ChEBI" id="CHEBI:30616"/>
    </ligand>
</feature>
<dbReference type="SUPFAM" id="SSF51246">
    <property type="entry name" value="Rudiment single hybrid motif"/>
    <property type="match status" value="1"/>
</dbReference>
<dbReference type="STRING" id="1912795.BK816_04190"/>
<keyword evidence="10" id="KW-1185">Reference proteome</keyword>
<dbReference type="InterPro" id="IPR054350">
    <property type="entry name" value="PurT/PurK_preATP-grasp"/>
</dbReference>
<dbReference type="GO" id="GO:0005829">
    <property type="term" value="C:cytosol"/>
    <property type="evidence" value="ECO:0007669"/>
    <property type="project" value="TreeGrafter"/>
</dbReference>
<dbReference type="GO" id="GO:0043815">
    <property type="term" value="F:phosphoribosylglycinamide formyltransferase 2 activity"/>
    <property type="evidence" value="ECO:0007669"/>
    <property type="project" value="UniProtKB-UniRule"/>
</dbReference>
<evidence type="ECO:0000313" key="9">
    <source>
        <dbReference type="EMBL" id="AOZ72591.1"/>
    </source>
</evidence>
<feature type="binding site" evidence="7">
    <location>
        <begin position="371"/>
        <end position="372"/>
    </location>
    <ligand>
        <name>N(1)-(5-phospho-beta-D-ribosyl)glycinamide</name>
        <dbReference type="ChEBI" id="CHEBI:143788"/>
    </ligand>
</feature>
<dbReference type="HAMAP" id="MF_01643">
    <property type="entry name" value="PurT"/>
    <property type="match status" value="1"/>
</dbReference>
<keyword evidence="1 7" id="KW-0436">Ligase</keyword>
<organism evidence="9 10">
    <name type="scientific">Boudabousia tangfeifanii</name>
    <dbReference type="NCBI Taxonomy" id="1912795"/>
    <lineage>
        <taxon>Bacteria</taxon>
        <taxon>Bacillati</taxon>
        <taxon>Actinomycetota</taxon>
        <taxon>Actinomycetes</taxon>
        <taxon>Actinomycetales</taxon>
        <taxon>Actinomycetaceae</taxon>
        <taxon>Boudabousia</taxon>
    </lineage>
</organism>
<accession>A0A1D9MJS0</accession>
<dbReference type="Gene3D" id="3.30.470.20">
    <property type="entry name" value="ATP-grasp fold, B domain"/>
    <property type="match status" value="1"/>
</dbReference>
<gene>
    <name evidence="7" type="primary">purT</name>
    <name evidence="9" type="ORF">BK816_04190</name>
</gene>
<dbReference type="GO" id="GO:0004644">
    <property type="term" value="F:phosphoribosylglycinamide formyltransferase activity"/>
    <property type="evidence" value="ECO:0007669"/>
    <property type="project" value="UniProtKB-UniRule"/>
</dbReference>
<keyword evidence="9" id="KW-0808">Transferase</keyword>
<dbReference type="GO" id="GO:0005524">
    <property type="term" value="F:ATP binding"/>
    <property type="evidence" value="ECO:0007669"/>
    <property type="project" value="UniProtKB-UniRule"/>
</dbReference>
<dbReference type="PROSITE" id="PS50975">
    <property type="entry name" value="ATP_GRASP"/>
    <property type="match status" value="1"/>
</dbReference>
<dbReference type="InterPro" id="IPR011761">
    <property type="entry name" value="ATP-grasp"/>
</dbReference>
<dbReference type="Pfam" id="PF02222">
    <property type="entry name" value="ATP-grasp"/>
    <property type="match status" value="1"/>
</dbReference>
<sequence length="406" mass="43396">MTEVVLGTAKTPGATRILMLGGGELGKEVTIAAQRLGVEVHVADRYENSPAMQVAHASYVFDMTDAQKLAEVVAEVQPDLIVPEVEAIAASALKQIQDETGITVIPTPDAVRITMDRQAIRDLAANQLGLPTSPFAFAGSLEELQAGAEKVGFPCFVKPTMSSSGHGQSYVESPAEVEAAWNFASEDARAHTGKVIVEGKVDFDYEITLLTVRSRDAVTDEIVTSYCDPIGHRQVSGDFVESWQPQPMSDTALARAQMIAHQVTTALGGCGIFGVELFVKGDDVIFSELSPRPHDTGMVTMATQRYSEFDLHARAILGLPVDTKADHAGACAVIKSPSEIDNPQFTGLAEAMSIPEIDVRLFGKAEAHQGRRLGVVLARGTDIENARKRATQASDAISVISGKEKP</sequence>
<name>A0A1D9MJS0_9ACTO</name>
<dbReference type="SUPFAM" id="SSF56059">
    <property type="entry name" value="Glutathione synthetase ATP-binding domain-like"/>
    <property type="match status" value="1"/>
</dbReference>
<comment type="similarity">
    <text evidence="7">Belongs to the PurK/PurT family.</text>
</comment>
<evidence type="ECO:0000256" key="1">
    <source>
        <dbReference type="ARBA" id="ARBA00022598"/>
    </source>
</evidence>
<dbReference type="Proteomes" id="UP000176288">
    <property type="component" value="Chromosome"/>
</dbReference>
<dbReference type="GO" id="GO:0000287">
    <property type="term" value="F:magnesium ion binding"/>
    <property type="evidence" value="ECO:0007669"/>
    <property type="project" value="UniProtKB-UniRule"/>
</dbReference>
<keyword evidence="3 7" id="KW-0547">Nucleotide-binding</keyword>
<dbReference type="Gene3D" id="3.30.1490.20">
    <property type="entry name" value="ATP-grasp fold, A domain"/>
    <property type="match status" value="1"/>
</dbReference>
<feature type="binding site" evidence="7">
    <location>
        <position position="364"/>
    </location>
    <ligand>
        <name>N(1)-(5-phospho-beta-D-ribosyl)glycinamide</name>
        <dbReference type="ChEBI" id="CHEBI:143788"/>
    </ligand>
</feature>
<keyword evidence="6 7" id="KW-0460">Magnesium</keyword>
<comment type="function">
    <text evidence="7">Involved in the de novo purine biosynthesis. Catalyzes the transfer of formate to 5-phospho-ribosyl-glycinamide (GAR), producing 5-phospho-ribosyl-N-formylglycinamide (FGAR). Formate is provided by PurU via hydrolysis of 10-formyl-tetrahydrofolate.</text>
</comment>
<dbReference type="NCBIfam" id="NF006766">
    <property type="entry name" value="PRK09288.1"/>
    <property type="match status" value="1"/>
</dbReference>
<dbReference type="SUPFAM" id="SSF52440">
    <property type="entry name" value="PreATP-grasp domain"/>
    <property type="match status" value="1"/>
</dbReference>